<organism evidence="2">
    <name type="scientific">uncultured Solirubrobacteraceae bacterium</name>
    <dbReference type="NCBI Taxonomy" id="1162706"/>
    <lineage>
        <taxon>Bacteria</taxon>
        <taxon>Bacillati</taxon>
        <taxon>Actinomycetota</taxon>
        <taxon>Thermoleophilia</taxon>
        <taxon>Solirubrobacterales</taxon>
        <taxon>Solirubrobacteraceae</taxon>
        <taxon>environmental samples</taxon>
    </lineage>
</organism>
<feature type="compositionally biased region" description="Basic and acidic residues" evidence="1">
    <location>
        <begin position="1"/>
        <end position="17"/>
    </location>
</feature>
<feature type="non-terminal residue" evidence="2">
    <location>
        <position position="1"/>
    </location>
</feature>
<accession>A0A6J4SPS3</accession>
<reference evidence="2" key="1">
    <citation type="submission" date="2020-02" db="EMBL/GenBank/DDBJ databases">
        <authorList>
            <person name="Meier V. D."/>
        </authorList>
    </citation>
    <scope>NUCLEOTIDE SEQUENCE</scope>
    <source>
        <strain evidence="2">AVDCRST_MAG30</strain>
    </source>
</reference>
<feature type="non-terminal residue" evidence="2">
    <location>
        <position position="83"/>
    </location>
</feature>
<feature type="compositionally biased region" description="Basic residues" evidence="1">
    <location>
        <begin position="57"/>
        <end position="69"/>
    </location>
</feature>
<sequence length="83" mass="9410">ATHDPPRPQPHDRDGARSPHGPGEGPKRLRRRPGRLLAHLECRISHREPGADEEDRRRKHPSGVPLARHRVVAGPVRLQALRR</sequence>
<dbReference type="EMBL" id="CADCVS010000245">
    <property type="protein sequence ID" value="CAA9499836.1"/>
    <property type="molecule type" value="Genomic_DNA"/>
</dbReference>
<name>A0A6J4SPS3_9ACTN</name>
<protein>
    <submittedName>
        <fullName evidence="2">Uncharacterized protein</fullName>
    </submittedName>
</protein>
<gene>
    <name evidence="2" type="ORF">AVDCRST_MAG30-1841</name>
</gene>
<feature type="compositionally biased region" description="Basic and acidic residues" evidence="1">
    <location>
        <begin position="38"/>
        <end position="56"/>
    </location>
</feature>
<evidence type="ECO:0000313" key="2">
    <source>
        <dbReference type="EMBL" id="CAA9499836.1"/>
    </source>
</evidence>
<feature type="region of interest" description="Disordered" evidence="1">
    <location>
        <begin position="1"/>
        <end position="69"/>
    </location>
</feature>
<dbReference type="AlphaFoldDB" id="A0A6J4SPS3"/>
<evidence type="ECO:0000256" key="1">
    <source>
        <dbReference type="SAM" id="MobiDB-lite"/>
    </source>
</evidence>
<proteinExistence type="predicted"/>